<dbReference type="InterPro" id="IPR029058">
    <property type="entry name" value="AB_hydrolase_fold"/>
</dbReference>
<accession>A0A3N4Z4Y1</accession>
<evidence type="ECO:0000313" key="3">
    <source>
        <dbReference type="EMBL" id="RPF26180.1"/>
    </source>
</evidence>
<dbReference type="InterPro" id="IPR000639">
    <property type="entry name" value="Epox_hydrolase-like"/>
</dbReference>
<dbReference type="Proteomes" id="UP000280726">
    <property type="component" value="Unassembled WGS sequence"/>
</dbReference>
<keyword evidence="1" id="KW-0378">Hydrolase</keyword>
<evidence type="ECO:0000313" key="4">
    <source>
        <dbReference type="Proteomes" id="UP000280726"/>
    </source>
</evidence>
<dbReference type="InterPro" id="IPR000073">
    <property type="entry name" value="AB_hydrolase_1"/>
</dbReference>
<dbReference type="AlphaFoldDB" id="A0A3N4Z4Y1"/>
<name>A0A3N4Z4Y1_9MICO</name>
<dbReference type="SUPFAM" id="SSF53474">
    <property type="entry name" value="alpha/beta-Hydrolases"/>
    <property type="match status" value="1"/>
</dbReference>
<reference evidence="3 4" key="1">
    <citation type="submission" date="2018-11" db="EMBL/GenBank/DDBJ databases">
        <title>Sequencing the genomes of 1000 actinobacteria strains.</title>
        <authorList>
            <person name="Klenk H.-P."/>
        </authorList>
    </citation>
    <scope>NUCLEOTIDE SEQUENCE [LARGE SCALE GENOMIC DNA]</scope>
    <source>
        <strain evidence="3 4">DSM 14418</strain>
    </source>
</reference>
<gene>
    <name evidence="3" type="ORF">EDD32_0609</name>
</gene>
<proteinExistence type="predicted"/>
<dbReference type="EMBL" id="RKRA01000001">
    <property type="protein sequence ID" value="RPF26180.1"/>
    <property type="molecule type" value="Genomic_DNA"/>
</dbReference>
<dbReference type="GO" id="GO:0016787">
    <property type="term" value="F:hydrolase activity"/>
    <property type="evidence" value="ECO:0007669"/>
    <property type="project" value="UniProtKB-KW"/>
</dbReference>
<sequence length="273" mass="29492">MSRLRQYGRGSLLFDVRDEGPVDGESVVLLHGFPQSSAAYDKVVPALHGGGLRTLVPDQRGYSAGARPAARAAYRLEWLVADVLALLDAAGLERAHVVGHDWGGGVAWALASAHPDRVASLTALSTPHPRAMVRSMLNPAQLVRSSYMLAFQVPRLPEAALGERLEAALRDSGLPAPDAARYAALMDEPGALTAALNWYRALPLTRLDVGPVQVPTTFLWGNRDPYLSRSAAERTGDHVEERYRFVELPAGHWLPEREPDEVSAAILDLVGTG</sequence>
<dbReference type="Pfam" id="PF00561">
    <property type="entry name" value="Abhydrolase_1"/>
    <property type="match status" value="1"/>
</dbReference>
<organism evidence="3 4">
    <name type="scientific">Georgenia muralis</name>
    <dbReference type="NCBI Taxonomy" id="154117"/>
    <lineage>
        <taxon>Bacteria</taxon>
        <taxon>Bacillati</taxon>
        <taxon>Actinomycetota</taxon>
        <taxon>Actinomycetes</taxon>
        <taxon>Micrococcales</taxon>
        <taxon>Bogoriellaceae</taxon>
        <taxon>Georgenia</taxon>
    </lineage>
</organism>
<comment type="caution">
    <text evidence="3">The sequence shown here is derived from an EMBL/GenBank/DDBJ whole genome shotgun (WGS) entry which is preliminary data.</text>
</comment>
<protein>
    <submittedName>
        <fullName evidence="3">Pimeloyl-ACP methyl ester carboxylesterase</fullName>
    </submittedName>
</protein>
<dbReference type="RefSeq" id="WP_123914489.1">
    <property type="nucleotide sequence ID" value="NZ_RKRA01000001.1"/>
</dbReference>
<dbReference type="Gene3D" id="3.40.50.1820">
    <property type="entry name" value="alpha/beta hydrolase"/>
    <property type="match status" value="1"/>
</dbReference>
<dbReference type="PANTHER" id="PTHR43329">
    <property type="entry name" value="EPOXIDE HYDROLASE"/>
    <property type="match status" value="1"/>
</dbReference>
<feature type="domain" description="AB hydrolase-1" evidence="2">
    <location>
        <begin position="27"/>
        <end position="256"/>
    </location>
</feature>
<dbReference type="OrthoDB" id="2987348at2"/>
<evidence type="ECO:0000256" key="1">
    <source>
        <dbReference type="ARBA" id="ARBA00022801"/>
    </source>
</evidence>
<dbReference type="PRINTS" id="PR00111">
    <property type="entry name" value="ABHYDROLASE"/>
</dbReference>
<dbReference type="PRINTS" id="PR00412">
    <property type="entry name" value="EPOXHYDRLASE"/>
</dbReference>
<evidence type="ECO:0000259" key="2">
    <source>
        <dbReference type="Pfam" id="PF00561"/>
    </source>
</evidence>
<keyword evidence="4" id="KW-1185">Reference proteome</keyword>